<protein>
    <submittedName>
        <fullName evidence="1">Mannose-6-phosphate isomerase</fullName>
    </submittedName>
</protein>
<evidence type="ECO:0000313" key="1">
    <source>
        <dbReference type="EMBL" id="AKB33514.1"/>
    </source>
</evidence>
<dbReference type="GO" id="GO:0016853">
    <property type="term" value="F:isomerase activity"/>
    <property type="evidence" value="ECO:0007669"/>
    <property type="project" value="UniProtKB-KW"/>
</dbReference>
<sequence>MQLKTGYEMVEPYITKDGAIIREFMHSAVHGNPKQSLAEAIVPYRIIFRFSVFLRMSYPCKY</sequence>
<dbReference type="PATRIC" id="fig|1434119.4.peg.3691"/>
<dbReference type="KEGG" id="msz:MSSIH_2824"/>
<dbReference type="Proteomes" id="UP000033092">
    <property type="component" value="Chromosome"/>
</dbReference>
<name>A0A0E3PFU4_9EURY</name>
<dbReference type="AlphaFoldDB" id="A0A0E3PFU4"/>
<reference evidence="1 2" key="1">
    <citation type="submission" date="2014-07" db="EMBL/GenBank/DDBJ databases">
        <title>Methanogenic archaea and the global carbon cycle.</title>
        <authorList>
            <person name="Henriksen J.R."/>
            <person name="Luke J."/>
            <person name="Reinhart S."/>
            <person name="Benedict M.N."/>
            <person name="Youngblut N.D."/>
            <person name="Metcalf M.E."/>
            <person name="Whitaker R.J."/>
            <person name="Metcalf W.W."/>
        </authorList>
    </citation>
    <scope>NUCLEOTIDE SEQUENCE [LARGE SCALE GENOMIC DNA]</scope>
    <source>
        <strain evidence="1 2">HI350</strain>
    </source>
</reference>
<proteinExistence type="predicted"/>
<dbReference type="HOGENOM" id="CLU_2893304_0_0_2"/>
<keyword evidence="1" id="KW-0413">Isomerase</keyword>
<organism evidence="1 2">
    <name type="scientific">Methanosarcina siciliae HI350</name>
    <dbReference type="NCBI Taxonomy" id="1434119"/>
    <lineage>
        <taxon>Archaea</taxon>
        <taxon>Methanobacteriati</taxon>
        <taxon>Methanobacteriota</taxon>
        <taxon>Stenosarchaea group</taxon>
        <taxon>Methanomicrobia</taxon>
        <taxon>Methanosarcinales</taxon>
        <taxon>Methanosarcinaceae</taxon>
        <taxon>Methanosarcina</taxon>
    </lineage>
</organism>
<accession>A0A0E3PFU4</accession>
<dbReference type="EMBL" id="CP009507">
    <property type="protein sequence ID" value="AKB33514.1"/>
    <property type="molecule type" value="Genomic_DNA"/>
</dbReference>
<evidence type="ECO:0000313" key="2">
    <source>
        <dbReference type="Proteomes" id="UP000033092"/>
    </source>
</evidence>
<gene>
    <name evidence="1" type="ORF">MSSIH_2824</name>
</gene>